<dbReference type="SUPFAM" id="SSF46689">
    <property type="entry name" value="Homeodomain-like"/>
    <property type="match status" value="1"/>
</dbReference>
<dbReference type="InterPro" id="IPR018060">
    <property type="entry name" value="HTH_AraC"/>
</dbReference>
<dbReference type="OrthoDB" id="952277at2"/>
<evidence type="ECO:0000313" key="6">
    <source>
        <dbReference type="Proteomes" id="UP000245379"/>
    </source>
</evidence>
<keyword evidence="6" id="KW-1185">Reference proteome</keyword>
<comment type="caution">
    <text evidence="5">The sequence shown here is derived from an EMBL/GenBank/DDBJ whole genome shotgun (WGS) entry which is preliminary data.</text>
</comment>
<proteinExistence type="predicted"/>
<dbReference type="SMART" id="SM00342">
    <property type="entry name" value="HTH_ARAC"/>
    <property type="match status" value="1"/>
</dbReference>
<dbReference type="RefSeq" id="WP_109923917.1">
    <property type="nucleotide sequence ID" value="NZ_QGNZ01000001.1"/>
</dbReference>
<organism evidence="5 6">
    <name type="scientific">Pedobacter yonginense</name>
    <dbReference type="NCBI Taxonomy" id="651869"/>
    <lineage>
        <taxon>Bacteria</taxon>
        <taxon>Pseudomonadati</taxon>
        <taxon>Bacteroidota</taxon>
        <taxon>Sphingobacteriia</taxon>
        <taxon>Sphingobacteriales</taxon>
        <taxon>Sphingobacteriaceae</taxon>
        <taxon>Pedobacter</taxon>
    </lineage>
</organism>
<dbReference type="Gene3D" id="1.10.10.60">
    <property type="entry name" value="Homeodomain-like"/>
    <property type="match status" value="1"/>
</dbReference>
<gene>
    <name evidence="5" type="ORF">DHW03_01095</name>
</gene>
<dbReference type="Pfam" id="PF12833">
    <property type="entry name" value="HTH_18"/>
    <property type="match status" value="1"/>
</dbReference>
<dbReference type="PANTHER" id="PTHR43280:SF2">
    <property type="entry name" value="HTH-TYPE TRANSCRIPTIONAL REGULATOR EXSA"/>
    <property type="match status" value="1"/>
</dbReference>
<evidence type="ECO:0000256" key="2">
    <source>
        <dbReference type="ARBA" id="ARBA00023125"/>
    </source>
</evidence>
<reference evidence="5 6" key="1">
    <citation type="submission" date="2018-05" db="EMBL/GenBank/DDBJ databases">
        <title>Pedobacter paludis sp. nov., isolated from wetland soil.</title>
        <authorList>
            <person name="Zhang Y."/>
            <person name="Wang G."/>
        </authorList>
    </citation>
    <scope>NUCLEOTIDE SEQUENCE [LARGE SCALE GENOMIC DNA]</scope>
    <source>
        <strain evidence="5 6">KCTC22721</strain>
    </source>
</reference>
<accession>A0A317EQ39</accession>
<keyword evidence="1" id="KW-0805">Transcription regulation</keyword>
<dbReference type="PROSITE" id="PS01124">
    <property type="entry name" value="HTH_ARAC_FAMILY_2"/>
    <property type="match status" value="1"/>
</dbReference>
<dbReference type="InterPro" id="IPR009057">
    <property type="entry name" value="Homeodomain-like_sf"/>
</dbReference>
<dbReference type="PROSITE" id="PS00041">
    <property type="entry name" value="HTH_ARAC_FAMILY_1"/>
    <property type="match status" value="1"/>
</dbReference>
<protein>
    <submittedName>
        <fullName evidence="5">AraC family transcriptional regulator</fullName>
    </submittedName>
</protein>
<evidence type="ECO:0000259" key="4">
    <source>
        <dbReference type="PROSITE" id="PS01124"/>
    </source>
</evidence>
<dbReference type="InterPro" id="IPR018062">
    <property type="entry name" value="HTH_AraC-typ_CS"/>
</dbReference>
<evidence type="ECO:0000313" key="5">
    <source>
        <dbReference type="EMBL" id="PWS28485.1"/>
    </source>
</evidence>
<dbReference type="GO" id="GO:0003700">
    <property type="term" value="F:DNA-binding transcription factor activity"/>
    <property type="evidence" value="ECO:0007669"/>
    <property type="project" value="InterPro"/>
</dbReference>
<keyword evidence="3" id="KW-0804">Transcription</keyword>
<sequence length="187" mass="21543">MLLSIKNMVCDRCISVVTQQLQHHDLQVDDISLGQAVVSPEPSEELLSEISASLKILGFELIDRDKDKMVERIRNTIIELIHHSPHPELHIVFSEALSDRLHREYSYLSRLFSESEDTTIEKFIIQQKIEKVKELIQYGELNLNEIAWKMGYSSSAHLSNQFKSVTGLSPSQFKTLKVNDRRPLDQI</sequence>
<dbReference type="EMBL" id="QGNZ01000001">
    <property type="protein sequence ID" value="PWS28485.1"/>
    <property type="molecule type" value="Genomic_DNA"/>
</dbReference>
<dbReference type="PANTHER" id="PTHR43280">
    <property type="entry name" value="ARAC-FAMILY TRANSCRIPTIONAL REGULATOR"/>
    <property type="match status" value="1"/>
</dbReference>
<name>A0A317EQ39_9SPHI</name>
<evidence type="ECO:0000256" key="1">
    <source>
        <dbReference type="ARBA" id="ARBA00023015"/>
    </source>
</evidence>
<feature type="domain" description="HTH araC/xylS-type" evidence="4">
    <location>
        <begin position="75"/>
        <end position="176"/>
    </location>
</feature>
<dbReference type="GO" id="GO:0043565">
    <property type="term" value="F:sequence-specific DNA binding"/>
    <property type="evidence" value="ECO:0007669"/>
    <property type="project" value="InterPro"/>
</dbReference>
<keyword evidence="2" id="KW-0238">DNA-binding</keyword>
<dbReference type="Proteomes" id="UP000245379">
    <property type="component" value="Unassembled WGS sequence"/>
</dbReference>
<evidence type="ECO:0000256" key="3">
    <source>
        <dbReference type="ARBA" id="ARBA00023163"/>
    </source>
</evidence>
<dbReference type="AlphaFoldDB" id="A0A317EQ39"/>